<dbReference type="EMBL" id="CAFZ01000317">
    <property type="protein sequence ID" value="CCA74474.1"/>
    <property type="molecule type" value="Genomic_DNA"/>
</dbReference>
<dbReference type="SMR" id="G4TT31"/>
<dbReference type="SUPFAM" id="SSF49899">
    <property type="entry name" value="Concanavalin A-like lectins/glucanases"/>
    <property type="match status" value="1"/>
</dbReference>
<dbReference type="AlphaFoldDB" id="G4TT31"/>
<dbReference type="PROSITE" id="PS51762">
    <property type="entry name" value="GH16_2"/>
    <property type="match status" value="1"/>
</dbReference>
<dbReference type="GO" id="GO:0004553">
    <property type="term" value="F:hydrolase activity, hydrolyzing O-glycosyl compounds"/>
    <property type="evidence" value="ECO:0007669"/>
    <property type="project" value="InterPro"/>
</dbReference>
<dbReference type="OMA" id="DTFDFFT"/>
<accession>G4TT31</accession>
<dbReference type="InterPro" id="IPR013320">
    <property type="entry name" value="ConA-like_dom_sf"/>
</dbReference>
<dbReference type="InterPro" id="IPR050546">
    <property type="entry name" value="Glycosyl_Hydrlase_16"/>
</dbReference>
<dbReference type="PANTHER" id="PTHR10963:SF24">
    <property type="entry name" value="GLYCOSIDASE C21B10.07-RELATED"/>
    <property type="match status" value="1"/>
</dbReference>
<evidence type="ECO:0000313" key="2">
    <source>
        <dbReference type="EMBL" id="CCA74474.1"/>
    </source>
</evidence>
<dbReference type="InterPro" id="IPR000757">
    <property type="entry name" value="Beta-glucanase-like"/>
</dbReference>
<dbReference type="Gene3D" id="2.60.120.200">
    <property type="match status" value="1"/>
</dbReference>
<name>G4TT31_SERID</name>
<sequence length="426" mass="47100">MTTNATPSSTPGAQKSWGLGKALFILVNVVLLVEIAPLRADARAVDSAARAVSSMKRGWDALRERAERGRQFLDVRRSIMMQKRSYNKTVYVSAKTYQGANFFDEWDFYSGQDYTHGYVDYLTKEQAFTKGLAYVTEEGRANMHVDNWTVLTVDDINNGKYRPSVRISTTAKYNHGLYILDVAKAPFGCSTWPAYWSTNENWPRDGEIDIIENVHASLSNQVSWHTLPGCNLVTSGNYTGTALNTICDSNYMSNTGCNIVDPSVASFGPVFNEKGGGVFAMKWDDKSIDVWFFYRAAIPDNIIQGLPDPTTWPTPSASLSSQGCPIDQFFRNHMFIFDTTLCGDWAGTSYSTSGCPGSCAEQVANPSNFVNATWSINYLKVYNKTVINTSYLDSSATQGTSSTNAWTSIYLLLITSLAARLLSVAL</sequence>
<gene>
    <name evidence="2" type="ORF">PIIN_08427</name>
</gene>
<dbReference type="InParanoid" id="G4TT31"/>
<proteinExistence type="predicted"/>
<dbReference type="GO" id="GO:0009251">
    <property type="term" value="P:glucan catabolic process"/>
    <property type="evidence" value="ECO:0007669"/>
    <property type="project" value="TreeGrafter"/>
</dbReference>
<dbReference type="eggNOG" id="ENOG502SIDQ">
    <property type="taxonomic scope" value="Eukaryota"/>
</dbReference>
<dbReference type="OrthoDB" id="192832at2759"/>
<evidence type="ECO:0000259" key="1">
    <source>
        <dbReference type="PROSITE" id="PS51762"/>
    </source>
</evidence>
<dbReference type="HOGENOM" id="CLU_016972_0_2_1"/>
<dbReference type="CDD" id="cd02181">
    <property type="entry name" value="GH16_fungal_Lam16A_glucanase"/>
    <property type="match status" value="1"/>
</dbReference>
<dbReference type="Pfam" id="PF26113">
    <property type="entry name" value="GH16_XgeA"/>
    <property type="match status" value="1"/>
</dbReference>
<dbReference type="Proteomes" id="UP000007148">
    <property type="component" value="Unassembled WGS sequence"/>
</dbReference>
<dbReference type="STRING" id="1109443.G4TT31"/>
<keyword evidence="3" id="KW-1185">Reference proteome</keyword>
<feature type="domain" description="GH16" evidence="1">
    <location>
        <begin position="90"/>
        <end position="354"/>
    </location>
</feature>
<protein>
    <submittedName>
        <fullName evidence="2">Related to mixed-linked glucanase MLG1</fullName>
    </submittedName>
</protein>
<reference evidence="2 3" key="1">
    <citation type="journal article" date="2011" name="PLoS Pathog.">
        <title>Endophytic Life Strategies Decoded by Genome and Transcriptome Analyses of the Mutualistic Root Symbiont Piriformospora indica.</title>
        <authorList>
            <person name="Zuccaro A."/>
            <person name="Lahrmann U."/>
            <person name="Guldener U."/>
            <person name="Langen G."/>
            <person name="Pfiffi S."/>
            <person name="Biedenkopf D."/>
            <person name="Wong P."/>
            <person name="Samans B."/>
            <person name="Grimm C."/>
            <person name="Basiewicz M."/>
            <person name="Murat C."/>
            <person name="Martin F."/>
            <person name="Kogel K.H."/>
        </authorList>
    </citation>
    <scope>NUCLEOTIDE SEQUENCE [LARGE SCALE GENOMIC DNA]</scope>
    <source>
        <strain evidence="2 3">DSM 11827</strain>
    </source>
</reference>
<comment type="caution">
    <text evidence="2">The sequence shown here is derived from an EMBL/GenBank/DDBJ whole genome shotgun (WGS) entry which is preliminary data.</text>
</comment>
<evidence type="ECO:0000313" key="3">
    <source>
        <dbReference type="Proteomes" id="UP000007148"/>
    </source>
</evidence>
<dbReference type="PANTHER" id="PTHR10963">
    <property type="entry name" value="GLYCOSYL HYDROLASE-RELATED"/>
    <property type="match status" value="1"/>
</dbReference>
<organism evidence="2 3">
    <name type="scientific">Serendipita indica (strain DSM 11827)</name>
    <name type="common">Root endophyte fungus</name>
    <name type="synonym">Piriformospora indica</name>
    <dbReference type="NCBI Taxonomy" id="1109443"/>
    <lineage>
        <taxon>Eukaryota</taxon>
        <taxon>Fungi</taxon>
        <taxon>Dikarya</taxon>
        <taxon>Basidiomycota</taxon>
        <taxon>Agaricomycotina</taxon>
        <taxon>Agaricomycetes</taxon>
        <taxon>Sebacinales</taxon>
        <taxon>Serendipitaceae</taxon>
        <taxon>Serendipita</taxon>
    </lineage>
</organism>